<feature type="domain" description="Xylose isomerase-like TIM barrel" evidence="1">
    <location>
        <begin position="22"/>
        <end position="273"/>
    </location>
</feature>
<accession>A0AA96RF92</accession>
<sequence>MGFGTLAHTAGNLPLKELTAKLQNRGIDFVQLALTKAIGDIDTGTGKLSPGLASYIAEQFDRCGLRIGVLGCYINPVHPDPDIRRQEIARFKEHLRYARDFGTSIVATETGSLETYREQDPERYVEIGWNVLRQTVEELAEEAERWGVTIGLEPVSSHTLSSARNMVRIMEEVPSSTLGVVFDPCNLLTPRQYEDQEEFLEEAFRLFGPRIVLSHLKDVTLNEGKLREVRSGQGGFRTASFLEKLQQAKPFVDVSLEAVSNDTLDETIRYVRELAGQPVR</sequence>
<dbReference type="AlphaFoldDB" id="A0AA96RF92"/>
<dbReference type="EMBL" id="CP130318">
    <property type="protein sequence ID" value="WNQ13330.1"/>
    <property type="molecule type" value="Genomic_DNA"/>
</dbReference>
<dbReference type="InterPro" id="IPR013022">
    <property type="entry name" value="Xyl_isomerase-like_TIM-brl"/>
</dbReference>
<dbReference type="Pfam" id="PF01261">
    <property type="entry name" value="AP_endonuc_2"/>
    <property type="match status" value="1"/>
</dbReference>
<dbReference type="PANTHER" id="PTHR12110:SF21">
    <property type="entry name" value="XYLOSE ISOMERASE-LIKE TIM BARREL DOMAIN-CONTAINING PROTEIN"/>
    <property type="match status" value="1"/>
</dbReference>
<evidence type="ECO:0000259" key="1">
    <source>
        <dbReference type="Pfam" id="PF01261"/>
    </source>
</evidence>
<dbReference type="InterPro" id="IPR050312">
    <property type="entry name" value="IolE/XylAMocC-like"/>
</dbReference>
<protein>
    <submittedName>
        <fullName evidence="2">Sugar phosphate isomerase/epimerase</fullName>
    </submittedName>
</protein>
<dbReference type="GO" id="GO:0016853">
    <property type="term" value="F:isomerase activity"/>
    <property type="evidence" value="ECO:0007669"/>
    <property type="project" value="UniProtKB-KW"/>
</dbReference>
<evidence type="ECO:0000313" key="3">
    <source>
        <dbReference type="Proteomes" id="UP001305702"/>
    </source>
</evidence>
<organism evidence="2 3">
    <name type="scientific">Paenibacillus aurantius</name>
    <dbReference type="NCBI Taxonomy" id="2918900"/>
    <lineage>
        <taxon>Bacteria</taxon>
        <taxon>Bacillati</taxon>
        <taxon>Bacillota</taxon>
        <taxon>Bacilli</taxon>
        <taxon>Bacillales</taxon>
        <taxon>Paenibacillaceae</taxon>
        <taxon>Paenibacillus</taxon>
    </lineage>
</organism>
<evidence type="ECO:0000313" key="2">
    <source>
        <dbReference type="EMBL" id="WNQ13330.1"/>
    </source>
</evidence>
<dbReference type="Proteomes" id="UP001305702">
    <property type="component" value="Chromosome"/>
</dbReference>
<dbReference type="PANTHER" id="PTHR12110">
    <property type="entry name" value="HYDROXYPYRUVATE ISOMERASE"/>
    <property type="match status" value="1"/>
</dbReference>
<gene>
    <name evidence="2" type="ORF">MJA45_09985</name>
</gene>
<dbReference type="SUPFAM" id="SSF51658">
    <property type="entry name" value="Xylose isomerase-like"/>
    <property type="match status" value="1"/>
</dbReference>
<dbReference type="KEGG" id="paun:MJA45_09985"/>
<keyword evidence="3" id="KW-1185">Reference proteome</keyword>
<name>A0AA96RF92_9BACL</name>
<dbReference type="RefSeq" id="WP_315607110.1">
    <property type="nucleotide sequence ID" value="NZ_CP130318.1"/>
</dbReference>
<dbReference type="Gene3D" id="3.20.20.150">
    <property type="entry name" value="Divalent-metal-dependent TIM barrel enzymes"/>
    <property type="match status" value="1"/>
</dbReference>
<dbReference type="InterPro" id="IPR036237">
    <property type="entry name" value="Xyl_isomerase-like_sf"/>
</dbReference>
<reference evidence="2 3" key="1">
    <citation type="submission" date="2022-02" db="EMBL/GenBank/DDBJ databases">
        <title>Paenibacillus sp. MBLB1776 Whole Genome Shotgun Sequencing.</title>
        <authorList>
            <person name="Hwang C.Y."/>
            <person name="Cho E.-S."/>
            <person name="Seo M.-J."/>
        </authorList>
    </citation>
    <scope>NUCLEOTIDE SEQUENCE [LARGE SCALE GENOMIC DNA]</scope>
    <source>
        <strain evidence="2 3">MBLB1776</strain>
    </source>
</reference>
<keyword evidence="2" id="KW-0413">Isomerase</keyword>
<proteinExistence type="predicted"/>